<evidence type="ECO:0000259" key="10">
    <source>
        <dbReference type="Pfam" id="PF00155"/>
    </source>
</evidence>
<dbReference type="GO" id="GO:0030170">
    <property type="term" value="F:pyridoxal phosphate binding"/>
    <property type="evidence" value="ECO:0007669"/>
    <property type="project" value="InterPro"/>
</dbReference>
<dbReference type="Gene3D" id="3.90.1150.10">
    <property type="entry name" value="Aspartate Aminotransferase, domain 1"/>
    <property type="match status" value="1"/>
</dbReference>
<evidence type="ECO:0000256" key="7">
    <source>
        <dbReference type="ARBA" id="ARBA00022898"/>
    </source>
</evidence>
<gene>
    <name evidence="9 11" type="primary">hisC</name>
    <name evidence="11" type="ORF">AMYX_19330</name>
</gene>
<keyword evidence="9" id="KW-0368">Histidine biosynthesis</keyword>
<evidence type="ECO:0000256" key="8">
    <source>
        <dbReference type="ARBA" id="ARBA00047481"/>
    </source>
</evidence>
<feature type="domain" description="Aminotransferase class I/classII large" evidence="10">
    <location>
        <begin position="31"/>
        <end position="357"/>
    </location>
</feature>
<organism evidence="11 12">
    <name type="scientific">Anaeromyxobacter diazotrophicus</name>
    <dbReference type="NCBI Taxonomy" id="2590199"/>
    <lineage>
        <taxon>Bacteria</taxon>
        <taxon>Pseudomonadati</taxon>
        <taxon>Myxococcota</taxon>
        <taxon>Myxococcia</taxon>
        <taxon>Myxococcales</taxon>
        <taxon>Cystobacterineae</taxon>
        <taxon>Anaeromyxobacteraceae</taxon>
        <taxon>Anaeromyxobacter</taxon>
    </lineage>
</organism>
<accession>A0A7I9VLA1</accession>
<keyword evidence="5 9" id="KW-0032">Aminotransferase</keyword>
<dbReference type="HAMAP" id="MF_01023">
    <property type="entry name" value="HisC_aminotrans_2"/>
    <property type="match status" value="1"/>
</dbReference>
<dbReference type="CDD" id="cd00609">
    <property type="entry name" value="AAT_like"/>
    <property type="match status" value="1"/>
</dbReference>
<dbReference type="AlphaFoldDB" id="A0A7I9VLA1"/>
<comment type="cofactor">
    <cofactor evidence="1 9">
        <name>pyridoxal 5'-phosphate</name>
        <dbReference type="ChEBI" id="CHEBI:597326"/>
    </cofactor>
</comment>
<evidence type="ECO:0000313" key="11">
    <source>
        <dbReference type="EMBL" id="GEJ57192.1"/>
    </source>
</evidence>
<dbReference type="RefSeq" id="WP_176064670.1">
    <property type="nucleotide sequence ID" value="NZ_BJTG01000004.1"/>
</dbReference>
<comment type="pathway">
    <text evidence="2 9">Amino-acid biosynthesis; L-histidine biosynthesis; L-histidine from 5-phospho-alpha-D-ribose 1-diphosphate: step 7/9.</text>
</comment>
<reference evidence="12" key="1">
    <citation type="journal article" date="2020" name="Appl. Environ. Microbiol.">
        <title>Diazotrophic Anaeromyxobacter Isolates from Soils.</title>
        <authorList>
            <person name="Masuda Y."/>
            <person name="Yamanaka H."/>
            <person name="Xu Z.X."/>
            <person name="Shiratori Y."/>
            <person name="Aono T."/>
            <person name="Amachi S."/>
            <person name="Senoo K."/>
            <person name="Itoh H."/>
        </authorList>
    </citation>
    <scope>NUCLEOTIDE SEQUENCE [LARGE SCALE GENOMIC DNA]</scope>
    <source>
        <strain evidence="12">R267</strain>
    </source>
</reference>
<dbReference type="GO" id="GO:0004400">
    <property type="term" value="F:histidinol-phosphate transaminase activity"/>
    <property type="evidence" value="ECO:0007669"/>
    <property type="project" value="UniProtKB-UniRule"/>
</dbReference>
<comment type="catalytic activity">
    <reaction evidence="8 9">
        <text>L-histidinol phosphate + 2-oxoglutarate = 3-(imidazol-4-yl)-2-oxopropyl phosphate + L-glutamate</text>
        <dbReference type="Rhea" id="RHEA:23744"/>
        <dbReference type="ChEBI" id="CHEBI:16810"/>
        <dbReference type="ChEBI" id="CHEBI:29985"/>
        <dbReference type="ChEBI" id="CHEBI:57766"/>
        <dbReference type="ChEBI" id="CHEBI:57980"/>
        <dbReference type="EC" id="2.6.1.9"/>
    </reaction>
</comment>
<evidence type="ECO:0000256" key="2">
    <source>
        <dbReference type="ARBA" id="ARBA00005011"/>
    </source>
</evidence>
<dbReference type="InterPro" id="IPR015421">
    <property type="entry name" value="PyrdxlP-dep_Trfase_major"/>
</dbReference>
<dbReference type="Pfam" id="PF00155">
    <property type="entry name" value="Aminotran_1_2"/>
    <property type="match status" value="1"/>
</dbReference>
<name>A0A7I9VLA1_9BACT</name>
<dbReference type="InterPro" id="IPR004839">
    <property type="entry name" value="Aminotransferase_I/II_large"/>
</dbReference>
<dbReference type="InterPro" id="IPR050106">
    <property type="entry name" value="HistidinolP_aminotransfase"/>
</dbReference>
<evidence type="ECO:0000256" key="6">
    <source>
        <dbReference type="ARBA" id="ARBA00022679"/>
    </source>
</evidence>
<dbReference type="InterPro" id="IPR015422">
    <property type="entry name" value="PyrdxlP-dep_Trfase_small"/>
</dbReference>
<dbReference type="SUPFAM" id="SSF53383">
    <property type="entry name" value="PLP-dependent transferases"/>
    <property type="match status" value="1"/>
</dbReference>
<comment type="similarity">
    <text evidence="3 9">Belongs to the class-II pyridoxal-phosphate-dependent aminotransferase family. Histidinol-phosphate aminotransferase subfamily.</text>
</comment>
<keyword evidence="12" id="KW-1185">Reference proteome</keyword>
<sequence length="363" mass="39391">MLPVPPYVAALQPYVPGKPIEEVEREYGVSNVAKLASNENALGPSPRAVAAAREACAKVHLYPDGSAFALRGALARKLGVTPEELAVGNGSNELLELVVRTFVAEGEETLTAEGSFVVYRLASQAHGRRCVEAPMRERRYDLRALAERLSRRTRVVFLANPDNPNGTYFSEAELRAFLEAVPRDVLVVLDEAYVEFVDAKDFPDALALRRRFPQLAVSRTFSKIYGLAGLRLGYLVASPEVVAFLDRVRAPFNTSLPAQAAGVAALEDEEHLARSRALVASERPFLSAGLRALGATVWPSQTNFVLADFPGRPGGALFEALLREGVVVRPMGGYGMPTGQRITLGLRAENEKLLGALKKLLRA</sequence>
<protein>
    <recommendedName>
        <fullName evidence="9">Histidinol-phosphate aminotransferase</fullName>
        <ecNumber evidence="9">2.6.1.9</ecNumber>
    </recommendedName>
    <alternativeName>
        <fullName evidence="9">Imidazole acetol-phosphate transaminase</fullName>
    </alternativeName>
</protein>
<dbReference type="InterPro" id="IPR005861">
    <property type="entry name" value="HisP_aminotrans"/>
</dbReference>
<comment type="subunit">
    <text evidence="4 9">Homodimer.</text>
</comment>
<evidence type="ECO:0000256" key="4">
    <source>
        <dbReference type="ARBA" id="ARBA00011738"/>
    </source>
</evidence>
<keyword evidence="6 9" id="KW-0808">Transferase</keyword>
<evidence type="ECO:0000313" key="12">
    <source>
        <dbReference type="Proteomes" id="UP000503640"/>
    </source>
</evidence>
<feature type="modified residue" description="N6-(pyridoxal phosphate)lysine" evidence="9">
    <location>
        <position position="223"/>
    </location>
</feature>
<dbReference type="EMBL" id="BJTG01000004">
    <property type="protein sequence ID" value="GEJ57192.1"/>
    <property type="molecule type" value="Genomic_DNA"/>
</dbReference>
<dbReference type="Proteomes" id="UP000503640">
    <property type="component" value="Unassembled WGS sequence"/>
</dbReference>
<keyword evidence="9" id="KW-0028">Amino-acid biosynthesis</keyword>
<dbReference type="GO" id="GO:0000105">
    <property type="term" value="P:L-histidine biosynthetic process"/>
    <property type="evidence" value="ECO:0007669"/>
    <property type="project" value="UniProtKB-UniRule"/>
</dbReference>
<dbReference type="UniPathway" id="UPA00031">
    <property type="reaction ID" value="UER00012"/>
</dbReference>
<evidence type="ECO:0000256" key="5">
    <source>
        <dbReference type="ARBA" id="ARBA00022576"/>
    </source>
</evidence>
<keyword evidence="7 9" id="KW-0663">Pyridoxal phosphate</keyword>
<dbReference type="Gene3D" id="3.40.640.10">
    <property type="entry name" value="Type I PLP-dependent aspartate aminotransferase-like (Major domain)"/>
    <property type="match status" value="1"/>
</dbReference>
<evidence type="ECO:0000256" key="1">
    <source>
        <dbReference type="ARBA" id="ARBA00001933"/>
    </source>
</evidence>
<proteinExistence type="inferred from homology"/>
<dbReference type="PANTHER" id="PTHR43643:SF3">
    <property type="entry name" value="HISTIDINOL-PHOSPHATE AMINOTRANSFERASE"/>
    <property type="match status" value="1"/>
</dbReference>
<dbReference type="EC" id="2.6.1.9" evidence="9"/>
<dbReference type="PANTHER" id="PTHR43643">
    <property type="entry name" value="HISTIDINOL-PHOSPHATE AMINOTRANSFERASE 2"/>
    <property type="match status" value="1"/>
</dbReference>
<evidence type="ECO:0000256" key="9">
    <source>
        <dbReference type="HAMAP-Rule" id="MF_01023"/>
    </source>
</evidence>
<comment type="caution">
    <text evidence="11">The sequence shown here is derived from an EMBL/GenBank/DDBJ whole genome shotgun (WGS) entry which is preliminary data.</text>
</comment>
<dbReference type="InterPro" id="IPR015424">
    <property type="entry name" value="PyrdxlP-dep_Trfase"/>
</dbReference>
<evidence type="ECO:0000256" key="3">
    <source>
        <dbReference type="ARBA" id="ARBA00007970"/>
    </source>
</evidence>
<dbReference type="NCBIfam" id="TIGR01141">
    <property type="entry name" value="hisC"/>
    <property type="match status" value="1"/>
</dbReference>